<gene>
    <name evidence="8" type="ORF">EMLJLAPB_00090</name>
</gene>
<feature type="domain" description="Membrane transport protein MMPL" evidence="7">
    <location>
        <begin position="99"/>
        <end position="365"/>
    </location>
</feature>
<evidence type="ECO:0000256" key="5">
    <source>
        <dbReference type="ARBA" id="ARBA00023136"/>
    </source>
</evidence>
<feature type="transmembrane region" description="Helical" evidence="6">
    <location>
        <begin position="310"/>
        <end position="330"/>
    </location>
</feature>
<feature type="transmembrane region" description="Helical" evidence="6">
    <location>
        <begin position="18"/>
        <end position="38"/>
    </location>
</feature>
<dbReference type="EMBL" id="CAJHIS010000002">
    <property type="protein sequence ID" value="CAD6491262.1"/>
    <property type="molecule type" value="Genomic_DNA"/>
</dbReference>
<comment type="subcellular location">
    <subcellularLocation>
        <location evidence="1">Cell membrane</location>
        <topology evidence="1">Multi-pass membrane protein</topology>
    </subcellularLocation>
</comment>
<dbReference type="SUPFAM" id="SSF82866">
    <property type="entry name" value="Multidrug efflux transporter AcrB transmembrane domain"/>
    <property type="match status" value="1"/>
</dbReference>
<protein>
    <submittedName>
        <fullName evidence="8">MMPL family protein</fullName>
    </submittedName>
</protein>
<feature type="transmembrane region" description="Helical" evidence="6">
    <location>
        <begin position="217"/>
        <end position="233"/>
    </location>
</feature>
<evidence type="ECO:0000256" key="4">
    <source>
        <dbReference type="ARBA" id="ARBA00022989"/>
    </source>
</evidence>
<evidence type="ECO:0000259" key="7">
    <source>
        <dbReference type="Pfam" id="PF03176"/>
    </source>
</evidence>
<keyword evidence="3 6" id="KW-0812">Transmembrane</keyword>
<dbReference type="GO" id="GO:0005886">
    <property type="term" value="C:plasma membrane"/>
    <property type="evidence" value="ECO:0007669"/>
    <property type="project" value="UniProtKB-SubCell"/>
</dbReference>
<feature type="transmembrane region" description="Helical" evidence="6">
    <location>
        <begin position="271"/>
        <end position="290"/>
    </location>
</feature>
<evidence type="ECO:0000256" key="2">
    <source>
        <dbReference type="ARBA" id="ARBA00022475"/>
    </source>
</evidence>
<comment type="caution">
    <text evidence="8">The sequence shown here is derived from an EMBL/GenBank/DDBJ whole genome shotgun (WGS) entry which is preliminary data.</text>
</comment>
<evidence type="ECO:0000256" key="6">
    <source>
        <dbReference type="SAM" id="Phobius"/>
    </source>
</evidence>
<reference evidence="8" key="1">
    <citation type="submission" date="2020-10" db="EMBL/GenBank/DDBJ databases">
        <authorList>
            <person name="Hahn C.J."/>
            <person name="Laso-Perez R."/>
            <person name="Vulcano F."/>
            <person name="Vaziourakis K.-M."/>
            <person name="Stokke R."/>
            <person name="Steen I.H."/>
            <person name="Teske A."/>
            <person name="Boetius A."/>
            <person name="Liebeke M."/>
            <person name="Amann R."/>
            <person name="Knittel K."/>
        </authorList>
    </citation>
    <scope>NUCLEOTIDE SEQUENCE</scope>
    <source>
        <strain evidence="8">Gfbio:e3339647-f889-4370-9287-4fb5cb688e4c:AG392D22_GoMArc1</strain>
    </source>
</reference>
<dbReference type="Proteomes" id="UP000634805">
    <property type="component" value="Unassembled WGS sequence"/>
</dbReference>
<keyword evidence="5 6" id="KW-0472">Membrane</keyword>
<dbReference type="InterPro" id="IPR004869">
    <property type="entry name" value="MMPL_dom"/>
</dbReference>
<evidence type="ECO:0000313" key="8">
    <source>
        <dbReference type="EMBL" id="CAD6491262.1"/>
    </source>
</evidence>
<dbReference type="Gene3D" id="1.20.1640.10">
    <property type="entry name" value="Multidrug efflux transporter AcrB transmembrane domain"/>
    <property type="match status" value="1"/>
</dbReference>
<evidence type="ECO:0000313" key="9">
    <source>
        <dbReference type="Proteomes" id="UP000634805"/>
    </source>
</evidence>
<evidence type="ECO:0000256" key="3">
    <source>
        <dbReference type="ARBA" id="ARBA00022692"/>
    </source>
</evidence>
<evidence type="ECO:0000256" key="1">
    <source>
        <dbReference type="ARBA" id="ARBA00004651"/>
    </source>
</evidence>
<sequence length="380" mass="42033">MIQDYIDRYAHFVAHHPYLILLFVILLSFFAFVMIGTVTTEKADLKDYLPEDIEAIATLFDIEDKFGSVNFIYIVIEVDPAYSGSDEIRDLRDPQILRYVEQISQLARHTEDVMEVSSASTTIKSINDGRLPQSLRKVRELTSKNGLLDGYISDDYTMSLVKIRLIDIDANLKNIEIELEKIIQATPHPAGIKMSLGGASMEGQAMEKAIKPDMKRTSTYSLIGILIVVLVLFRSPKYGFIPLTTILFGTLWAMGYVGLTGMGLSSNTSGVISMIMGIGIDFGIQVTTRYRFERAHQLPTDAMELTLSRVIMPMSTTTLAALIGFQAMSMGQLTFMGAMGTMMSYGVAACMVAAITAVPSFILIADTLSISKIFTIFTKN</sequence>
<dbReference type="AlphaFoldDB" id="A0A811T6H8"/>
<feature type="transmembrane region" description="Helical" evidence="6">
    <location>
        <begin position="239"/>
        <end position="259"/>
    </location>
</feature>
<keyword evidence="4 6" id="KW-1133">Transmembrane helix</keyword>
<dbReference type="PANTHER" id="PTHR33406:SF13">
    <property type="entry name" value="MEMBRANE PROTEIN YDFJ"/>
    <property type="match status" value="1"/>
</dbReference>
<proteinExistence type="predicted"/>
<feature type="transmembrane region" description="Helical" evidence="6">
    <location>
        <begin position="342"/>
        <end position="365"/>
    </location>
</feature>
<name>A0A811T6H8_9EURY</name>
<organism evidence="8 9">
    <name type="scientific">Candidatus Argoarchaeum ethanivorans</name>
    <dbReference type="NCBI Taxonomy" id="2608793"/>
    <lineage>
        <taxon>Archaea</taxon>
        <taxon>Methanobacteriati</taxon>
        <taxon>Methanobacteriota</taxon>
        <taxon>Stenosarchaea group</taxon>
        <taxon>Methanomicrobia</taxon>
        <taxon>Methanosarcinales</taxon>
        <taxon>Methanosarcinales incertae sedis</taxon>
        <taxon>GOM Arc I cluster</taxon>
        <taxon>Candidatus Argoarchaeum</taxon>
    </lineage>
</organism>
<dbReference type="PANTHER" id="PTHR33406">
    <property type="entry name" value="MEMBRANE PROTEIN MJ1562-RELATED"/>
    <property type="match status" value="1"/>
</dbReference>
<dbReference type="Pfam" id="PF03176">
    <property type="entry name" value="MMPL"/>
    <property type="match status" value="1"/>
</dbReference>
<accession>A0A811T6H8</accession>
<dbReference type="InterPro" id="IPR050545">
    <property type="entry name" value="Mycobact_MmpL"/>
</dbReference>
<keyword evidence="2" id="KW-1003">Cell membrane</keyword>